<dbReference type="Gene3D" id="3.90.1410.10">
    <property type="entry name" value="set domain protein methyltransferase, domain 1"/>
    <property type="match status" value="1"/>
</dbReference>
<dbReference type="AlphaFoldDB" id="A0A084FUP0"/>
<feature type="region of interest" description="Disordered" evidence="1">
    <location>
        <begin position="463"/>
        <end position="483"/>
    </location>
</feature>
<protein>
    <recommendedName>
        <fullName evidence="2">SET domain-containing protein</fullName>
    </recommendedName>
</protein>
<dbReference type="InterPro" id="IPR046341">
    <property type="entry name" value="SET_dom_sf"/>
</dbReference>
<dbReference type="VEuPathDB" id="FungiDB:SAPIO_CDS10842"/>
<dbReference type="Proteomes" id="UP000028545">
    <property type="component" value="Unassembled WGS sequence"/>
</dbReference>
<dbReference type="HOGENOM" id="CLU_044629_0_0_1"/>
<sequence>MSTAKLSITSLPVWATFNNVKFNDVRVGAIDGKGQGLIAEADISSLEEEASEPRVLVKVPHAVTLCEDVIVAYSKTDKRFYELLELLGPQSTRIKALIFLLAQKVHSELRIFDSGVSTPWTEYVKYLPDDVFVPTMWHDHERALLRGTSLESAVEAKFTELTREFDTFQEKSGELPEWADLWARRTLTLRDWFLADAWYRSRCLELPRSGDAMVPIIDMANHSPRPTAIYEESVNYEVTLQLRQGVALAAGEEVTITYGEGKSAAEILFSYGFIDVEGAKRQLVLPLTPFEDDPLTKAKLHSFKKAPMVDISLEDGKISWKSPFAYYMCLNEEDGLEFRVLQDLEGGQQLKVFWQEDDVTDRVDTFDVLIDGHPLSQIFRLRVVTVIEELVGSHMGRMESVTSPEEQELLRSIHGEPRSDCLTMAKTLRDIEFGILEAALQSLQEQKAVLIADDSVAAYLGSIEDNQNDQVPPATSNEEVDFS</sequence>
<organism evidence="3 4">
    <name type="scientific">Pseudallescheria apiosperma</name>
    <name type="common">Scedosporium apiospermum</name>
    <dbReference type="NCBI Taxonomy" id="563466"/>
    <lineage>
        <taxon>Eukaryota</taxon>
        <taxon>Fungi</taxon>
        <taxon>Dikarya</taxon>
        <taxon>Ascomycota</taxon>
        <taxon>Pezizomycotina</taxon>
        <taxon>Sordariomycetes</taxon>
        <taxon>Hypocreomycetidae</taxon>
        <taxon>Microascales</taxon>
        <taxon>Microascaceae</taxon>
        <taxon>Scedosporium</taxon>
    </lineage>
</organism>
<dbReference type="PROSITE" id="PS50280">
    <property type="entry name" value="SET"/>
    <property type="match status" value="1"/>
</dbReference>
<feature type="domain" description="SET" evidence="2">
    <location>
        <begin position="23"/>
        <end position="259"/>
    </location>
</feature>
<dbReference type="GO" id="GO:0016279">
    <property type="term" value="F:protein-lysine N-methyltransferase activity"/>
    <property type="evidence" value="ECO:0007669"/>
    <property type="project" value="TreeGrafter"/>
</dbReference>
<evidence type="ECO:0000313" key="4">
    <source>
        <dbReference type="Proteomes" id="UP000028545"/>
    </source>
</evidence>
<reference evidence="3 4" key="1">
    <citation type="journal article" date="2014" name="Genome Announc.">
        <title>Draft genome sequence of the pathogenic fungus Scedosporium apiospermum.</title>
        <authorList>
            <person name="Vandeputte P."/>
            <person name="Ghamrawi S."/>
            <person name="Rechenmann M."/>
            <person name="Iltis A."/>
            <person name="Giraud S."/>
            <person name="Fleury M."/>
            <person name="Thornton C."/>
            <person name="Delhaes L."/>
            <person name="Meyer W."/>
            <person name="Papon N."/>
            <person name="Bouchara J.P."/>
        </authorList>
    </citation>
    <scope>NUCLEOTIDE SEQUENCE [LARGE SCALE GENOMIC DNA]</scope>
    <source>
        <strain evidence="3 4">IHEM 14462</strain>
    </source>
</reference>
<dbReference type="GO" id="GO:0005634">
    <property type="term" value="C:nucleus"/>
    <property type="evidence" value="ECO:0007669"/>
    <property type="project" value="TreeGrafter"/>
</dbReference>
<dbReference type="EMBL" id="JOWA01000176">
    <property type="protein sequence ID" value="KEZ38802.1"/>
    <property type="molecule type" value="Genomic_DNA"/>
</dbReference>
<evidence type="ECO:0000256" key="1">
    <source>
        <dbReference type="SAM" id="MobiDB-lite"/>
    </source>
</evidence>
<dbReference type="InterPro" id="IPR001214">
    <property type="entry name" value="SET_dom"/>
</dbReference>
<dbReference type="PANTHER" id="PTHR13271">
    <property type="entry name" value="UNCHARACTERIZED PUTATIVE METHYLTRANSFERASE"/>
    <property type="match status" value="1"/>
</dbReference>
<evidence type="ECO:0000313" key="3">
    <source>
        <dbReference type="EMBL" id="KEZ38802.1"/>
    </source>
</evidence>
<name>A0A084FUP0_PSEDA</name>
<dbReference type="KEGG" id="sapo:SAPIO_CDS10842"/>
<dbReference type="CDD" id="cd10527">
    <property type="entry name" value="SET_LSMT"/>
    <property type="match status" value="1"/>
</dbReference>
<evidence type="ECO:0000259" key="2">
    <source>
        <dbReference type="PROSITE" id="PS50280"/>
    </source>
</evidence>
<gene>
    <name evidence="3" type="ORF">SAPIO_CDS10842</name>
</gene>
<dbReference type="InterPro" id="IPR050600">
    <property type="entry name" value="SETD3_SETD6_MTase"/>
</dbReference>
<keyword evidence="4" id="KW-1185">Reference proteome</keyword>
<proteinExistence type="predicted"/>
<dbReference type="OrthoDB" id="441812at2759"/>
<feature type="compositionally biased region" description="Polar residues" evidence="1">
    <location>
        <begin position="464"/>
        <end position="477"/>
    </location>
</feature>
<dbReference type="OMA" id="AWYRSRC"/>
<dbReference type="GeneID" id="27720079"/>
<accession>A0A084FUP0</accession>
<dbReference type="RefSeq" id="XP_016638601.1">
    <property type="nucleotide sequence ID" value="XM_016784380.1"/>
</dbReference>
<dbReference type="SUPFAM" id="SSF82199">
    <property type="entry name" value="SET domain"/>
    <property type="match status" value="1"/>
</dbReference>
<dbReference type="PANTHER" id="PTHR13271:SF76">
    <property type="entry name" value="SET DOMAIN-CONTAINING PROTEIN 8"/>
    <property type="match status" value="1"/>
</dbReference>
<comment type="caution">
    <text evidence="3">The sequence shown here is derived from an EMBL/GenBank/DDBJ whole genome shotgun (WGS) entry which is preliminary data.</text>
</comment>